<sequence>MHRALGFVASLVLIAAALVPPSTAQAACLVASVKKCDGKPMIDIDVTAKSVLRSGGRIAYTLDYTMTSTPSFAPYWGTFWVGGRFPAGTRGLSRATLFDATGARVAVLTCRKHSDGVWCAAGSTMPNRGKVVFDAKSPSGGSGTSTARLGFDSFESLTREQSTRRYSRQAAREKFCNHRFNTSVTTAANS</sequence>
<feature type="chain" id="PRO_5030675422" evidence="1">
    <location>
        <begin position="27"/>
        <end position="190"/>
    </location>
</feature>
<name>A0A7W9IM69_9ACTN</name>
<organism evidence="2 3">
    <name type="scientific">Streptosporangium becharense</name>
    <dbReference type="NCBI Taxonomy" id="1816182"/>
    <lineage>
        <taxon>Bacteria</taxon>
        <taxon>Bacillati</taxon>
        <taxon>Actinomycetota</taxon>
        <taxon>Actinomycetes</taxon>
        <taxon>Streptosporangiales</taxon>
        <taxon>Streptosporangiaceae</taxon>
        <taxon>Streptosporangium</taxon>
    </lineage>
</organism>
<evidence type="ECO:0000256" key="1">
    <source>
        <dbReference type="SAM" id="SignalP"/>
    </source>
</evidence>
<dbReference type="RefSeq" id="WP_184541381.1">
    <property type="nucleotide sequence ID" value="NZ_JACHMP010000001.1"/>
</dbReference>
<feature type="signal peptide" evidence="1">
    <location>
        <begin position="1"/>
        <end position="26"/>
    </location>
</feature>
<reference evidence="2 3" key="1">
    <citation type="submission" date="2020-08" db="EMBL/GenBank/DDBJ databases">
        <title>Sequencing the genomes of 1000 actinobacteria strains.</title>
        <authorList>
            <person name="Klenk H.-P."/>
        </authorList>
    </citation>
    <scope>NUCLEOTIDE SEQUENCE [LARGE SCALE GENOMIC DNA]</scope>
    <source>
        <strain evidence="2 3">DSM 46887</strain>
    </source>
</reference>
<evidence type="ECO:0000313" key="3">
    <source>
        <dbReference type="Proteomes" id="UP000540685"/>
    </source>
</evidence>
<dbReference type="Proteomes" id="UP000540685">
    <property type="component" value="Unassembled WGS sequence"/>
</dbReference>
<gene>
    <name evidence="2" type="ORF">F4562_005745</name>
</gene>
<protein>
    <submittedName>
        <fullName evidence="2">Uncharacterized protein</fullName>
    </submittedName>
</protein>
<dbReference type="EMBL" id="JACHMP010000001">
    <property type="protein sequence ID" value="MBB5822683.1"/>
    <property type="molecule type" value="Genomic_DNA"/>
</dbReference>
<accession>A0A7W9IM69</accession>
<dbReference type="AlphaFoldDB" id="A0A7W9IM69"/>
<comment type="caution">
    <text evidence="2">The sequence shown here is derived from an EMBL/GenBank/DDBJ whole genome shotgun (WGS) entry which is preliminary data.</text>
</comment>
<proteinExistence type="predicted"/>
<evidence type="ECO:0000313" key="2">
    <source>
        <dbReference type="EMBL" id="MBB5822683.1"/>
    </source>
</evidence>
<keyword evidence="1" id="KW-0732">Signal</keyword>
<keyword evidence="3" id="KW-1185">Reference proteome</keyword>